<evidence type="ECO:0000313" key="2">
    <source>
        <dbReference type="Proteomes" id="UP000019251"/>
    </source>
</evidence>
<proteinExistence type="predicted"/>
<dbReference type="Proteomes" id="UP000019251">
    <property type="component" value="Unassembled WGS sequence"/>
</dbReference>
<gene>
    <name evidence="1" type="ORF">LMUR_03492</name>
</gene>
<dbReference type="EMBL" id="AODG01000004">
    <property type="protein sequence ID" value="EUJ30107.1"/>
    <property type="molecule type" value="Genomic_DNA"/>
</dbReference>
<dbReference type="RefSeq" id="WP_052009095.1">
    <property type="nucleotide sequence ID" value="NZ_AODG01000004.1"/>
</dbReference>
<reference evidence="1 2" key="1">
    <citation type="submission" date="2012-12" db="EMBL/GenBank/DDBJ databases">
        <title>Novel taxa of Listeriaceae from agricultural environments in the United States.</title>
        <authorList>
            <person name="den Bakker H.C."/>
            <person name="Allred A."/>
            <person name="Warchocki S."/>
            <person name="Wright E.M."/>
            <person name="Burrell A."/>
            <person name="Nightingale K.K."/>
            <person name="Kephart D."/>
            <person name="Wiedmann M."/>
        </authorList>
    </citation>
    <scope>NUCLEOTIDE SEQUENCE [LARGE SCALE GENOMIC DNA]</scope>
    <source>
        <strain evidence="1 2">FSL F6-1183</strain>
    </source>
</reference>
<accession>A0A829RAM6</accession>
<sequence>MLNEEEYLNKFIAKPGYAGFTNGRFGFETRNQASICPHCNAKAQQAWYNVEGYQYKLGVNQLCHFPTTVLEIENLIRPLKYFMTVCASCESISFYKDEVLIYPSEINHVHPIEEMPDDIKKNI</sequence>
<dbReference type="AlphaFoldDB" id="A0A829RAM6"/>
<comment type="caution">
    <text evidence="1">The sequence shown here is derived from an EMBL/GenBank/DDBJ whole genome shotgun (WGS) entry which is preliminary data.</text>
</comment>
<name>A0A829RAM6_LISGR</name>
<protein>
    <submittedName>
        <fullName evidence="1">Uncharacterized protein</fullName>
    </submittedName>
</protein>
<evidence type="ECO:0000313" key="1">
    <source>
        <dbReference type="EMBL" id="EUJ30107.1"/>
    </source>
</evidence>
<organism evidence="1 2">
    <name type="scientific">Listeria grayi FSL F6-1183</name>
    <dbReference type="NCBI Taxonomy" id="1265827"/>
    <lineage>
        <taxon>Bacteria</taxon>
        <taxon>Bacillati</taxon>
        <taxon>Bacillota</taxon>
        <taxon>Bacilli</taxon>
        <taxon>Bacillales</taxon>
        <taxon>Listeriaceae</taxon>
        <taxon>Listeria</taxon>
    </lineage>
</organism>